<dbReference type="InterPro" id="IPR001759">
    <property type="entry name" value="PTX_dom"/>
</dbReference>
<comment type="cofactor">
    <cofactor evidence="1">
        <name>Ca(2+)</name>
        <dbReference type="ChEBI" id="CHEBI:29108"/>
    </cofactor>
</comment>
<dbReference type="STRING" id="2880.D7G5B0"/>
<feature type="domain" description="Laminin IV type A" evidence="8">
    <location>
        <begin position="3511"/>
        <end position="3700"/>
    </location>
</feature>
<keyword evidence="11" id="KW-1185">Reference proteome</keyword>
<evidence type="ECO:0000256" key="4">
    <source>
        <dbReference type="ARBA" id="ARBA00022737"/>
    </source>
</evidence>
<protein>
    <submittedName>
        <fullName evidence="10">Uncharacterized protein</fullName>
    </submittedName>
</protein>
<evidence type="ECO:0000256" key="5">
    <source>
        <dbReference type="ARBA" id="ARBA00022837"/>
    </source>
</evidence>
<dbReference type="SUPFAM" id="SSF49899">
    <property type="entry name" value="Concanavalin A-like lectins/glucanases"/>
    <property type="match status" value="1"/>
</dbReference>
<keyword evidence="7" id="KW-0325">Glycoprotein</keyword>
<dbReference type="Pfam" id="PF03160">
    <property type="entry name" value="Calx-beta"/>
    <property type="match status" value="1"/>
</dbReference>
<dbReference type="SMART" id="SM00237">
    <property type="entry name" value="Calx_beta"/>
    <property type="match status" value="1"/>
</dbReference>
<dbReference type="eggNOG" id="KOG1306">
    <property type="taxonomic scope" value="Eukaryota"/>
</dbReference>
<keyword evidence="2" id="KW-0479">Metal-binding</keyword>
<dbReference type="GO" id="GO:0016020">
    <property type="term" value="C:membrane"/>
    <property type="evidence" value="ECO:0007669"/>
    <property type="project" value="InterPro"/>
</dbReference>
<dbReference type="PANTHER" id="PTHR19277">
    <property type="entry name" value="PENTRAXIN"/>
    <property type="match status" value="1"/>
</dbReference>
<dbReference type="EMBL" id="FN649742">
    <property type="protein sequence ID" value="CBJ27264.1"/>
    <property type="molecule type" value="Genomic_DNA"/>
</dbReference>
<accession>D7G5B0</accession>
<evidence type="ECO:0000256" key="1">
    <source>
        <dbReference type="ARBA" id="ARBA00001913"/>
    </source>
</evidence>
<evidence type="ECO:0000256" key="3">
    <source>
        <dbReference type="ARBA" id="ARBA00022729"/>
    </source>
</evidence>
<dbReference type="InterPro" id="IPR000034">
    <property type="entry name" value="Laminin_IV"/>
</dbReference>
<dbReference type="Pfam" id="PF00052">
    <property type="entry name" value="Laminin_B"/>
    <property type="match status" value="1"/>
</dbReference>
<dbReference type="SUPFAM" id="SSF141072">
    <property type="entry name" value="CalX-like"/>
    <property type="match status" value="1"/>
</dbReference>
<evidence type="ECO:0000256" key="7">
    <source>
        <dbReference type="ARBA" id="ARBA00023180"/>
    </source>
</evidence>
<dbReference type="InterPro" id="IPR051360">
    <property type="entry name" value="Neuronal_Pentraxin_Related"/>
</dbReference>
<dbReference type="PROSITE" id="PS51115">
    <property type="entry name" value="LAMININ_IVA"/>
    <property type="match status" value="1"/>
</dbReference>
<evidence type="ECO:0000256" key="2">
    <source>
        <dbReference type="ARBA" id="ARBA00022723"/>
    </source>
</evidence>
<dbReference type="SMART" id="SM00159">
    <property type="entry name" value="PTX"/>
    <property type="match status" value="1"/>
</dbReference>
<dbReference type="InterPro" id="IPR003644">
    <property type="entry name" value="Calx_beta"/>
</dbReference>
<sequence length="3700" mass="386821">MSRALPRAWCTLSQSARSTLLGLVLRVNKVLSFITSNPIPSDGHVIITFPSNFTSVDCSVALASGMDGGLVSNVSGYTVDVERDGFGSAVEPGTEVSVSLVDCVKNQLFEGESDSFPVLKTTLNDTGISVDEASSAHNSEDQPAAVLFTPGAFSEPPTVELDSLVAGHEGGANVTLALSNPLPADGNIFIEFPSEFSPINCSHVVATGIDGGLEVYVASDAVHTVFEGVSASFPSVKTTLTDVDVAIDETSAEFNTPDRPPGVTFTPGAFAGVGPTVVLSTYAAGEVGTANVSFITSNSIPSDGHVIITFPSNFTSVDCSVALASGMDGGLVSNVSGYTVDVERDGFGSAVEPGTEVSVSLVDCVKNQLFEGESDSFPVLKTTLNDTGISVDEASSAHNSEDQPAAVLFTPGAFSEPPTVELDSLVAGHEGGANVTLALSNPLPADGNIFIEFPSEFSPINCSHVVATGIDGGLEVYVASDAVHTASSAHNSEDQPAAVLFTPGAFSEPPTVELDSLVAGHEGGANVTLALSNPLPADGNIFIEFPSEFSSINCSHVVATGIDGGLEVYVASDAVHTLFEGVSASFPSVKTTLTDVDVAIDETSAEFNTPDRPPGVTFTPGAFAGVGPTVVLSTYAAGEVGTANISFITSNPIPSDGHVIITFPSNFTSVDCSVALASGMDGGLVSNVSGYTVDVERDGFGSAVEPGTEVSVSLVDCVKNQLFEGESDSFPVLKTTLNDTGIPVDEASSAQTSEDRPAGVLFTPGAFSEPPTVELDSLVAGHEGGANVTLALSNPLPADGNIFIEFPSEFSPINCSQVVATGIDGGLEVYVASDAVHTLFEGMSASFPSVKTTLTDVDVAIDETSAEFNTPDRRPGVTFTPGAFAGVGPTVVLSTYAAGEVGTANISFITLNPIPSDGHVIITFPSNFTSVDCSVALASGMDGGLVSNVSGYTVDVERDGFGSAVEPGTEVSVSLVDCVKNQLFEGESDSFPVLKTTLNDTGISVDEASSAHNSEDRPAAVLFTPGAFSEPPTVELDSLVAGHEGGANVTLALSNPLPADGNIFIEFPSEFSSINCSHVVATGIDGGLEVYVASDAVHTVRVQRAGDGSVVVGGSSVSLALVDGITNQVFEGVSASFPSVKTTLTDVDVAIDETSAEFNTPDRPPGVTFTPGAFAGVGPTVVLSAYAAGEVGTANVSFITSNPIPSDGHVIITFPSNFTSVDCSVALASGMDGGLVSNVSGYTVDVERDGFGSAVEPGTEVSVSLVDCVKNQLFEGESDSFPVLKTTLNDTGISVDEASSAHNSEDRPAAVLFTPGAFSEPPTVELDSLVAGHEGGANVTLALSNPLPADGNIFIEFPSEFSSINCSHVVATGIDGGLEVYVASDAVHTIEFPPSFPSVSPMVADSAELGTVSVNGTFSVSVQRDGLGDIVPTGTSVALILSTVINRGSVGDTGNFSVTTFTDSSMNNRIDVGVAASVVVGKQVLSTAAAFGSSSVAVAAQNKRWTFFGHGVALEDKVKWVNSSATSDEDCNWNAEEINIDVFNGSASSAIVTFSESSETTGPLQLCYQFSNGSHPFKLYPAINIDVFELYSVQDAEQGSISLSVVGYAKVLTLSGFGNAEFDEAKWLLGSTNCSSARDVAPLASGGDGEVNAASVSSTFQASFEFTEDVFTQAAAGNTSAGATLCYRFGSEEFQHYPSISMGILYLNGITSAVGSSSLAVVDVPEILSFSGYGISENASSEDRARWILSGTDCSDNWALISDEVATDGRVEVSSGEATFTFMTSMSGETPSLCYWFQDEPGVLFSSVVINVAHLSTLSAPSFGDADVAVVGYPKSWGFSGGHIEDNDFVRWIYNESSDCSESNALPEMEEDGKIISGETTCTFAESVSGRWITPCYRHGSEPWRRYSMPVYVKMVHNMTAVWGSDATCVVDQGKKWAFEGDGLQAGDETDLIKFVINDTDCASNSEAPLTGADSDGVAMYLETDSTATFIVESAAAGYFINLCYKFGNEEFMWYDIRAFAHMVKSVDSLVGGKDIAVVDVEEVLVIRANGTSSQDYMRWIVSNETSGTSCNDTAVVLDGPSEGANEIIDMPIFYRGGVFLANFTFSASSAGLSPILCYKFADEPWKAYNDVTIDVAMLQEVHANEGSNYVAVVNYSKMWTMAGQFLAAGDQVREEVFWSASTCETASAANLVGDPDGILLVDSTLAPWFAFDSSASGSIVHICYKFNDEPFKEYVGFEIDIRMIRAVAVDVGSPRKAIPGVAKTFSFIGDGTATEAGLDQVKWVDGDDCLSNGITGDVEDAEGIRSFNLLYFDATGFTAQTIAFPEREIGGPYAMCYSFDEEPYQVYVDLVMTVLGISDVTAAEGAANTIVVGAVKRLNFTGGGAVEAGDNAVWVSGGRVDSDCLVTAFLSGPESTVDLLNGADFFIPDEDGEGMAGRTWTLCYRFGTESFKIYTSFTLTAVRLVDFSAEDGSDDDSVVGYPKTFHPSGFGIAEGDKSKWVMASVSSDEGCESDGVVDEEQVEWTMYTPALVTANTSTVDPMTTTSSGSSAVATSSPEEEVLSSTFTFTTPTFSSTRVQLCYKHQDEPYHLHAGITLRTRQLLSATIRELGTEQVLTSITNSPQVVAFVAVGGMEGDQYKWVPATESYTSETLLDLCADSVDPAAGSLVGVAAGFYQEASFTFTEPVSDLMLCYAPGSEPFMPYPNITMEALAPVIATSNTTHVIAGRSTTVRLIGTFGLTSGDALKLADNADGDCEGNAAGGDEAEFAPDTTVLGSSGPALGTCTITLYVSDRTEENRPYKLCYRFGAAGVWELFENVSLEAYEVTGVSMDNDGEGSPAAGDALQFSFSGTGIVDGDLAKWVGASTSSDIQCDAATPAFGSATATVVGGVAEFAFDANVEDWVLCYKHGSDDWRFYAAIVPVSVSSTSSSGTTAISDTQRTKAHVSFTMEGQISSYPEGSDARTNFLWAFLLDLARALGVATSRFTITDMRAGSVVVDFTIEPTGSLADQSVTELLTNLDEQISDESSSLRNGNVTSAAKGLTYTTVVEADTTPTDSSAAVIGLSVVEYRPKGLFGFTSTVWYTTEASGTVTLTIARDHGTKGVMDIGYTTADGSATGGDDYTALAGTVRFYDGDTSKTVDVPLVDDVETEAHFESFSIALSLEGPINEGAALKATATEAEVLLYDYGDGVVLADATFSANPKSSSGGAEDLALGWKITDNGGQSGWVDSIGFAAKDAIFGADEYDDRCDYAATAPCDHDCIFGGGLAELFPATGESPSVIRLNSTGYVTTVDPVSNFPSTAFSLSFWIRGISTSGGRGGGTVVSYVGPNSSPSDFEVLLHNLNGLNLLVHGKFVSAADRYDGPSGGDLGGIRTGIDVARDGAWHHVTVAWRSADGRVDAFYDGARVFDGGPYKAGMTLSTGGRLVLGQAQSSDCTSAQDVVTANVSTSDPLECEVVSGLKGPGGLEAEVQHLRLWSKFVTADEVAQQMHEPFEGNTVGQVLHWDFTPASMEGRFVEDSSGVGESVSGEANHGLLSENGVGLVQASPSLNPGYPCGVVHAGIWRFAGSEEFVTGLRRGTSYGGRLQFRLAYSAASGDIRSTRGAVVIRSRGGQEISWNLIFDVAEAVPGHWTHVSVVLREDHGWLHEPLGEDVTMAEMKEILANASDMLIRGDLRVFGRSGGGQEVVYLQDVRLLAKA</sequence>
<dbReference type="InParanoid" id="D7G5B0"/>
<dbReference type="Proteomes" id="UP000002630">
    <property type="component" value="Linkage Group LG17"/>
</dbReference>
<evidence type="ECO:0000313" key="10">
    <source>
        <dbReference type="EMBL" id="CBJ27264.1"/>
    </source>
</evidence>
<gene>
    <name evidence="10" type="ORF">Esi_0063_0102</name>
</gene>
<dbReference type="GO" id="GO:0046872">
    <property type="term" value="F:metal ion binding"/>
    <property type="evidence" value="ECO:0007669"/>
    <property type="project" value="UniProtKB-KW"/>
</dbReference>
<keyword evidence="6" id="KW-1015">Disulfide bond</keyword>
<dbReference type="Pfam" id="PF13385">
    <property type="entry name" value="Laminin_G_3"/>
    <property type="match status" value="1"/>
</dbReference>
<dbReference type="OrthoDB" id="189362at2759"/>
<name>D7G5B0_ECTSI</name>
<reference evidence="10 11" key="1">
    <citation type="journal article" date="2010" name="Nature">
        <title>The Ectocarpus genome and the independent evolution of multicellularity in brown algae.</title>
        <authorList>
            <person name="Cock J.M."/>
            <person name="Sterck L."/>
            <person name="Rouze P."/>
            <person name="Scornet D."/>
            <person name="Allen A.E."/>
            <person name="Amoutzias G."/>
            <person name="Anthouard V."/>
            <person name="Artiguenave F."/>
            <person name="Aury J.M."/>
            <person name="Badger J.H."/>
            <person name="Beszteri B."/>
            <person name="Billiau K."/>
            <person name="Bonnet E."/>
            <person name="Bothwell J.H."/>
            <person name="Bowler C."/>
            <person name="Boyen C."/>
            <person name="Brownlee C."/>
            <person name="Carrano C.J."/>
            <person name="Charrier B."/>
            <person name="Cho G.Y."/>
            <person name="Coelho S.M."/>
            <person name="Collen J."/>
            <person name="Corre E."/>
            <person name="Da Silva C."/>
            <person name="Delage L."/>
            <person name="Delaroque N."/>
            <person name="Dittami S.M."/>
            <person name="Doulbeau S."/>
            <person name="Elias M."/>
            <person name="Farnham G."/>
            <person name="Gachon C.M."/>
            <person name="Gschloessl B."/>
            <person name="Heesch S."/>
            <person name="Jabbari K."/>
            <person name="Jubin C."/>
            <person name="Kawai H."/>
            <person name="Kimura K."/>
            <person name="Kloareg B."/>
            <person name="Kupper F.C."/>
            <person name="Lang D."/>
            <person name="Le Bail A."/>
            <person name="Leblanc C."/>
            <person name="Lerouge P."/>
            <person name="Lohr M."/>
            <person name="Lopez P.J."/>
            <person name="Martens C."/>
            <person name="Maumus F."/>
            <person name="Michel G."/>
            <person name="Miranda-Saavedra D."/>
            <person name="Morales J."/>
            <person name="Moreau H."/>
            <person name="Motomura T."/>
            <person name="Nagasato C."/>
            <person name="Napoli C.A."/>
            <person name="Nelson D.R."/>
            <person name="Nyvall-Collen P."/>
            <person name="Peters A.F."/>
            <person name="Pommier C."/>
            <person name="Potin P."/>
            <person name="Poulain J."/>
            <person name="Quesneville H."/>
            <person name="Read B."/>
            <person name="Rensing S.A."/>
            <person name="Ritter A."/>
            <person name="Rousvoal S."/>
            <person name="Samanta M."/>
            <person name="Samson G."/>
            <person name="Schroeder D.C."/>
            <person name="Segurens B."/>
            <person name="Strittmatter M."/>
            <person name="Tonon T."/>
            <person name="Tregear J.W."/>
            <person name="Valentin K."/>
            <person name="von Dassow P."/>
            <person name="Yamagishi T."/>
            <person name="Van de Peer Y."/>
            <person name="Wincker P."/>
        </authorList>
    </citation>
    <scope>NUCLEOTIDE SEQUENCE [LARGE SCALE GENOMIC DNA]</scope>
    <source>
        <strain evidence="11">Ec32 / CCAP1310/4</strain>
    </source>
</reference>
<dbReference type="Gene3D" id="2.60.120.200">
    <property type="match status" value="1"/>
</dbReference>
<evidence type="ECO:0000256" key="6">
    <source>
        <dbReference type="ARBA" id="ARBA00023157"/>
    </source>
</evidence>
<dbReference type="InterPro" id="IPR013320">
    <property type="entry name" value="ConA-like_dom_sf"/>
</dbReference>
<feature type="domain" description="Pentraxin (PTX)" evidence="9">
    <location>
        <begin position="3276"/>
        <end position="3525"/>
    </location>
</feature>
<evidence type="ECO:0000259" key="8">
    <source>
        <dbReference type="PROSITE" id="PS51115"/>
    </source>
</evidence>
<dbReference type="PANTHER" id="PTHR19277:SF125">
    <property type="entry name" value="B6"/>
    <property type="match status" value="1"/>
</dbReference>
<evidence type="ECO:0000259" key="9">
    <source>
        <dbReference type="PROSITE" id="PS51828"/>
    </source>
</evidence>
<dbReference type="GO" id="GO:0007154">
    <property type="term" value="P:cell communication"/>
    <property type="evidence" value="ECO:0007669"/>
    <property type="project" value="InterPro"/>
</dbReference>
<dbReference type="EMBL" id="FN648852">
    <property type="protein sequence ID" value="CBJ27264.1"/>
    <property type="molecule type" value="Genomic_DNA"/>
</dbReference>
<organism evidence="10 11">
    <name type="scientific">Ectocarpus siliculosus</name>
    <name type="common">Brown alga</name>
    <name type="synonym">Conferva siliculosa</name>
    <dbReference type="NCBI Taxonomy" id="2880"/>
    <lineage>
        <taxon>Eukaryota</taxon>
        <taxon>Sar</taxon>
        <taxon>Stramenopiles</taxon>
        <taxon>Ochrophyta</taxon>
        <taxon>PX clade</taxon>
        <taxon>Phaeophyceae</taxon>
        <taxon>Ectocarpales</taxon>
        <taxon>Ectocarpaceae</taxon>
        <taxon>Ectocarpus</taxon>
    </lineage>
</organism>
<dbReference type="InterPro" id="IPR038081">
    <property type="entry name" value="CalX-like_sf"/>
</dbReference>
<proteinExistence type="predicted"/>
<dbReference type="PROSITE" id="PS51828">
    <property type="entry name" value="PTX_2"/>
    <property type="match status" value="1"/>
</dbReference>
<evidence type="ECO:0000313" key="11">
    <source>
        <dbReference type="Proteomes" id="UP000002630"/>
    </source>
</evidence>
<keyword evidence="4" id="KW-0677">Repeat</keyword>
<keyword evidence="3" id="KW-0732">Signal</keyword>
<dbReference type="Gene3D" id="2.60.40.2030">
    <property type="match status" value="1"/>
</dbReference>
<keyword evidence="5" id="KW-0106">Calcium</keyword>